<sequence>MRSEDEEEFVNLFLQHLPENPRPDSYVSFKVPSRKKKGTTLREVKREHFFDITLPHLIFPGFPPLVASSGPQKALYVAYIPAEALMGRQEPQAGYQWQYLDTAELPDGDSQD</sequence>
<gene>
    <name evidence="1" type="ORF">llap_9303</name>
</gene>
<dbReference type="EMBL" id="KZ506284">
    <property type="protein sequence ID" value="PKU40391.1"/>
    <property type="molecule type" value="Genomic_DNA"/>
</dbReference>
<dbReference type="Proteomes" id="UP000233556">
    <property type="component" value="Unassembled WGS sequence"/>
</dbReference>
<dbReference type="AlphaFoldDB" id="A0A2I0U2Y3"/>
<accession>A0A2I0U2Y3</accession>
<proteinExistence type="predicted"/>
<name>A0A2I0U2Y3_LIMLA</name>
<keyword evidence="2" id="KW-1185">Reference proteome</keyword>
<reference evidence="2" key="1">
    <citation type="submission" date="2017-11" db="EMBL/GenBank/DDBJ databases">
        <authorList>
            <person name="Lima N.C."/>
            <person name="Parody-Merino A.M."/>
            <person name="Battley P.F."/>
            <person name="Fidler A.E."/>
            <person name="Prosdocimi F."/>
        </authorList>
    </citation>
    <scope>NUCLEOTIDE SEQUENCE [LARGE SCALE GENOMIC DNA]</scope>
</reference>
<evidence type="ECO:0000313" key="2">
    <source>
        <dbReference type="Proteomes" id="UP000233556"/>
    </source>
</evidence>
<evidence type="ECO:0000313" key="1">
    <source>
        <dbReference type="EMBL" id="PKU40391.1"/>
    </source>
</evidence>
<organism evidence="1 2">
    <name type="scientific">Limosa lapponica baueri</name>
    <dbReference type="NCBI Taxonomy" id="1758121"/>
    <lineage>
        <taxon>Eukaryota</taxon>
        <taxon>Metazoa</taxon>
        <taxon>Chordata</taxon>
        <taxon>Craniata</taxon>
        <taxon>Vertebrata</taxon>
        <taxon>Euteleostomi</taxon>
        <taxon>Archelosauria</taxon>
        <taxon>Archosauria</taxon>
        <taxon>Dinosauria</taxon>
        <taxon>Saurischia</taxon>
        <taxon>Theropoda</taxon>
        <taxon>Coelurosauria</taxon>
        <taxon>Aves</taxon>
        <taxon>Neognathae</taxon>
        <taxon>Neoaves</taxon>
        <taxon>Charadriiformes</taxon>
        <taxon>Scolopacidae</taxon>
        <taxon>Limosa</taxon>
    </lineage>
</organism>
<reference evidence="2" key="2">
    <citation type="submission" date="2017-12" db="EMBL/GenBank/DDBJ databases">
        <title>Genome sequence of the Bar-tailed Godwit (Limosa lapponica baueri).</title>
        <authorList>
            <person name="Lima N.C.B."/>
            <person name="Parody-Merino A.M."/>
            <person name="Battley P.F."/>
            <person name="Fidler A.E."/>
            <person name="Prosdocimi F."/>
        </authorList>
    </citation>
    <scope>NUCLEOTIDE SEQUENCE [LARGE SCALE GENOMIC DNA]</scope>
</reference>
<protein>
    <submittedName>
        <fullName evidence="1">Uncharacterized protein</fullName>
    </submittedName>
</protein>